<reference evidence="1 2" key="1">
    <citation type="submission" date="2018-06" db="EMBL/GenBank/DDBJ databases">
        <authorList>
            <consortium name="Pathogen Informatics"/>
            <person name="Doyle S."/>
        </authorList>
    </citation>
    <scope>NUCLEOTIDE SEQUENCE [LARGE SCALE GENOMIC DNA]</scope>
    <source>
        <strain evidence="1 2">NCTC12157</strain>
    </source>
</reference>
<proteinExistence type="predicted"/>
<dbReference type="AlphaFoldDB" id="A0A377NDV6"/>
<evidence type="ECO:0000313" key="1">
    <source>
        <dbReference type="EMBL" id="STQ45125.1"/>
    </source>
</evidence>
<dbReference type="RefSeq" id="WP_034789686.1">
    <property type="nucleotide sequence ID" value="NZ_VXKG01000001.1"/>
</dbReference>
<dbReference type="GeneID" id="78379639"/>
<accession>A0A377NDV6</accession>
<name>A0A377NDV6_9GAMM</name>
<protein>
    <submittedName>
        <fullName evidence="1">Uncharacterized protein</fullName>
    </submittedName>
</protein>
<gene>
    <name evidence="1" type="ORF">NCTC12157_02851</name>
</gene>
<sequence length="78" mass="8903">MAKIQYNLTRGSDVIRDGMYLELFEAGTSPLRQIAEVFYSDVTHEFSFSCYEGCIPLEEIEKLINEAKKLLPPAKQES</sequence>
<organism evidence="1 2">
    <name type="scientific">Ewingella americana</name>
    <dbReference type="NCBI Taxonomy" id="41202"/>
    <lineage>
        <taxon>Bacteria</taxon>
        <taxon>Pseudomonadati</taxon>
        <taxon>Pseudomonadota</taxon>
        <taxon>Gammaproteobacteria</taxon>
        <taxon>Enterobacterales</taxon>
        <taxon>Yersiniaceae</taxon>
        <taxon>Ewingella</taxon>
    </lineage>
</organism>
<dbReference type="EMBL" id="UGGO01000001">
    <property type="protein sequence ID" value="STQ45125.1"/>
    <property type="molecule type" value="Genomic_DNA"/>
</dbReference>
<dbReference type="Proteomes" id="UP000254304">
    <property type="component" value="Unassembled WGS sequence"/>
</dbReference>
<evidence type="ECO:0000313" key="2">
    <source>
        <dbReference type="Proteomes" id="UP000254304"/>
    </source>
</evidence>